<proteinExistence type="predicted"/>
<reference evidence="1" key="1">
    <citation type="submission" date="2021-01" db="EMBL/GenBank/DDBJ databases">
        <authorList>
            <person name="Corre E."/>
            <person name="Pelletier E."/>
            <person name="Niang G."/>
            <person name="Scheremetjew M."/>
            <person name="Finn R."/>
            <person name="Kale V."/>
            <person name="Holt S."/>
            <person name="Cochrane G."/>
            <person name="Meng A."/>
            <person name="Brown T."/>
            <person name="Cohen L."/>
        </authorList>
    </citation>
    <scope>NUCLEOTIDE SEQUENCE</scope>
    <source>
        <strain evidence="1">CCMP1243</strain>
    </source>
</reference>
<accession>A0A7S2SDY5</accession>
<dbReference type="EMBL" id="HBHJ01020873">
    <property type="protein sequence ID" value="CAD9697241.1"/>
    <property type="molecule type" value="Transcribed_RNA"/>
</dbReference>
<gene>
    <name evidence="1" type="ORF">RMAR1173_LOCUS13812</name>
</gene>
<name>A0A7S2SDY5_9STRA</name>
<evidence type="ECO:0000313" key="1">
    <source>
        <dbReference type="EMBL" id="CAD9697241.1"/>
    </source>
</evidence>
<protein>
    <submittedName>
        <fullName evidence="1">Uncharacterized protein</fullName>
    </submittedName>
</protein>
<sequence>MAIAQGDVVGEAYTRIDGDPSVLGDLLRRDDLPVDALMALEPEVVSSLALLVAQAVGSGIDYAELGQGWDHPTAKTAYRKAEGRSFMHPASVARQDRSREDLGAVAMSLPSAAPETQRDLLVQAFLREIGVDAEAAQGWDGDFKAVHQALRAELVLPLRSLNEGRRSMYTTFNGHALPGDKISALVDELLQVLVEGHFKDWRYTNPVGRAQLHGLSDHQVAVWKEASRTVLGNLVVHEDEEDELGFFWATKIGGPSHGFDIEGQCLLPLIANARHKVQPQQGLPRVVEL</sequence>
<organism evidence="1">
    <name type="scientific">Rhizochromulina marina</name>
    <dbReference type="NCBI Taxonomy" id="1034831"/>
    <lineage>
        <taxon>Eukaryota</taxon>
        <taxon>Sar</taxon>
        <taxon>Stramenopiles</taxon>
        <taxon>Ochrophyta</taxon>
        <taxon>Dictyochophyceae</taxon>
        <taxon>Rhizochromulinales</taxon>
        <taxon>Rhizochromulina</taxon>
    </lineage>
</organism>
<dbReference type="AlphaFoldDB" id="A0A7S2SDY5"/>